<sequence>MSGLVGYNSSSDEDDAVEQPVPSTATSSAKIVSSSSTHSTNGHGHDHGHHAPLLNSDPQGNSEVEVGPLVGPAMPTTTDTQLEQDSSRDQLDSLSQRDTVRYLTQPSHPMTSIPPSPPGSPDPALNTKFKRFLELKAKGVHFNEDLGKKSTFRNPSFLATLMDRAGLESDDQYKTSLPPSIWDPLDFPPHAFREELLRSQHALREQQQAVKKSQSAAGKRSIEFTSGGTSGHNSRDSTPGLPSKRKRG</sequence>
<dbReference type="Proteomes" id="UP001358417">
    <property type="component" value="Unassembled WGS sequence"/>
</dbReference>
<gene>
    <name evidence="2" type="ORF">LTR84_007600</name>
</gene>
<reference evidence="2 3" key="1">
    <citation type="submission" date="2023-08" db="EMBL/GenBank/DDBJ databases">
        <title>Black Yeasts Isolated from many extreme environments.</title>
        <authorList>
            <person name="Coleine C."/>
            <person name="Stajich J.E."/>
            <person name="Selbmann L."/>
        </authorList>
    </citation>
    <scope>NUCLEOTIDE SEQUENCE [LARGE SCALE GENOMIC DNA]</scope>
    <source>
        <strain evidence="2 3">CCFEE 5792</strain>
    </source>
</reference>
<evidence type="ECO:0000256" key="1">
    <source>
        <dbReference type="SAM" id="MobiDB-lite"/>
    </source>
</evidence>
<feature type="compositionally biased region" description="Low complexity" evidence="1">
    <location>
        <begin position="206"/>
        <end position="217"/>
    </location>
</feature>
<accession>A0AAV9NKM6</accession>
<dbReference type="GeneID" id="89975766"/>
<evidence type="ECO:0000313" key="2">
    <source>
        <dbReference type="EMBL" id="KAK5061059.1"/>
    </source>
</evidence>
<dbReference type="AlphaFoldDB" id="A0AAV9NKM6"/>
<proteinExistence type="predicted"/>
<dbReference type="PANTHER" id="PTHR13464">
    <property type="entry name" value="TRANSCRIPTIONAL REGULATOR PROTEIN HCNGP"/>
    <property type="match status" value="1"/>
</dbReference>
<feature type="compositionally biased region" description="Pro residues" evidence="1">
    <location>
        <begin position="112"/>
        <end position="121"/>
    </location>
</feature>
<evidence type="ECO:0000313" key="3">
    <source>
        <dbReference type="Proteomes" id="UP001358417"/>
    </source>
</evidence>
<dbReference type="EMBL" id="JAVRRD010000003">
    <property type="protein sequence ID" value="KAK5061059.1"/>
    <property type="molecule type" value="Genomic_DNA"/>
</dbReference>
<organism evidence="2 3">
    <name type="scientific">Exophiala bonariae</name>
    <dbReference type="NCBI Taxonomy" id="1690606"/>
    <lineage>
        <taxon>Eukaryota</taxon>
        <taxon>Fungi</taxon>
        <taxon>Dikarya</taxon>
        <taxon>Ascomycota</taxon>
        <taxon>Pezizomycotina</taxon>
        <taxon>Eurotiomycetes</taxon>
        <taxon>Chaetothyriomycetidae</taxon>
        <taxon>Chaetothyriales</taxon>
        <taxon>Herpotrichiellaceae</taxon>
        <taxon>Exophiala</taxon>
    </lineage>
</organism>
<dbReference type="RefSeq" id="XP_064710156.1">
    <property type="nucleotide sequence ID" value="XM_064851153.1"/>
</dbReference>
<evidence type="ECO:0008006" key="4">
    <source>
        <dbReference type="Google" id="ProtNLM"/>
    </source>
</evidence>
<dbReference type="InterPro" id="IPR012479">
    <property type="entry name" value="SAP30BP"/>
</dbReference>
<dbReference type="PANTHER" id="PTHR13464:SF0">
    <property type="entry name" value="SAP30-BINDING PROTEIN"/>
    <property type="match status" value="1"/>
</dbReference>
<feature type="compositionally biased region" description="Low complexity" evidence="1">
    <location>
        <begin position="23"/>
        <end position="42"/>
    </location>
</feature>
<name>A0AAV9NKM6_9EURO</name>
<feature type="region of interest" description="Disordered" evidence="1">
    <location>
        <begin position="1"/>
        <end position="126"/>
    </location>
</feature>
<dbReference type="GO" id="GO:0006355">
    <property type="term" value="P:regulation of DNA-templated transcription"/>
    <property type="evidence" value="ECO:0007669"/>
    <property type="project" value="InterPro"/>
</dbReference>
<keyword evidence="3" id="KW-1185">Reference proteome</keyword>
<feature type="region of interest" description="Disordered" evidence="1">
    <location>
        <begin position="204"/>
        <end position="248"/>
    </location>
</feature>
<comment type="caution">
    <text evidence="2">The sequence shown here is derived from an EMBL/GenBank/DDBJ whole genome shotgun (WGS) entry which is preliminary data.</text>
</comment>
<protein>
    <recommendedName>
        <fullName evidence="4">HCNGP-like protein</fullName>
    </recommendedName>
</protein>
<dbReference type="GO" id="GO:0005634">
    <property type="term" value="C:nucleus"/>
    <property type="evidence" value="ECO:0007669"/>
    <property type="project" value="TreeGrafter"/>
</dbReference>
<dbReference type="Pfam" id="PF07818">
    <property type="entry name" value="HCNGP"/>
    <property type="match status" value="1"/>
</dbReference>